<dbReference type="AlphaFoldDB" id="A0AA38IVU1"/>
<dbReference type="PANTHER" id="PTHR33244:SF3">
    <property type="entry name" value="PEPTIDASE A2 DOMAIN-CONTAINING PROTEIN"/>
    <property type="match status" value="1"/>
</dbReference>
<accession>A0AA38IVU1</accession>
<dbReference type="PANTHER" id="PTHR33244">
    <property type="entry name" value="INTEGRASE CATALYTIC DOMAIN-CONTAINING PROTEIN-RELATED"/>
    <property type="match status" value="1"/>
</dbReference>
<evidence type="ECO:0000313" key="1">
    <source>
        <dbReference type="EMBL" id="KAJ3662523.1"/>
    </source>
</evidence>
<dbReference type="EMBL" id="JALNTZ010000002">
    <property type="protein sequence ID" value="KAJ3662523.1"/>
    <property type="molecule type" value="Genomic_DNA"/>
</dbReference>
<keyword evidence="2" id="KW-1185">Reference proteome</keyword>
<sequence length="154" mass="17969">MLGRKIRGLLPQKELIFPNKNFEARRNQLIDKQQVRKLYYDRGTVNLKPLKVNDDVYVQKNKDQTERGKVVTICDRPRSYGVQLKSGPVIERNRKHLYTFTPKSNFEVQEVDDNYGDSIENSGRTSMLDKERENVQNLVTVPSEQRRAQAKAEC</sequence>
<protein>
    <submittedName>
        <fullName evidence="1">Uncharacterized protein</fullName>
    </submittedName>
</protein>
<gene>
    <name evidence="1" type="ORF">Zmor_006868</name>
</gene>
<organism evidence="1 2">
    <name type="scientific">Zophobas morio</name>
    <dbReference type="NCBI Taxonomy" id="2755281"/>
    <lineage>
        <taxon>Eukaryota</taxon>
        <taxon>Metazoa</taxon>
        <taxon>Ecdysozoa</taxon>
        <taxon>Arthropoda</taxon>
        <taxon>Hexapoda</taxon>
        <taxon>Insecta</taxon>
        <taxon>Pterygota</taxon>
        <taxon>Neoptera</taxon>
        <taxon>Endopterygota</taxon>
        <taxon>Coleoptera</taxon>
        <taxon>Polyphaga</taxon>
        <taxon>Cucujiformia</taxon>
        <taxon>Tenebrionidae</taxon>
        <taxon>Zophobas</taxon>
    </lineage>
</organism>
<dbReference type="Proteomes" id="UP001168821">
    <property type="component" value="Unassembled WGS sequence"/>
</dbReference>
<proteinExistence type="predicted"/>
<evidence type="ECO:0000313" key="2">
    <source>
        <dbReference type="Proteomes" id="UP001168821"/>
    </source>
</evidence>
<reference evidence="1" key="1">
    <citation type="journal article" date="2023" name="G3 (Bethesda)">
        <title>Whole genome assemblies of Zophobas morio and Tenebrio molitor.</title>
        <authorList>
            <person name="Kaur S."/>
            <person name="Stinson S.A."/>
            <person name="diCenzo G.C."/>
        </authorList>
    </citation>
    <scope>NUCLEOTIDE SEQUENCE</scope>
    <source>
        <strain evidence="1">QUZm001</strain>
    </source>
</reference>
<comment type="caution">
    <text evidence="1">The sequence shown here is derived from an EMBL/GenBank/DDBJ whole genome shotgun (WGS) entry which is preliminary data.</text>
</comment>
<name>A0AA38IVU1_9CUCU</name>